<evidence type="ECO:0000313" key="2">
    <source>
        <dbReference type="EMBL" id="MCX5469911.1"/>
    </source>
</evidence>
<dbReference type="AlphaFoldDB" id="A0A9X3IJ54"/>
<organism evidence="2 3">
    <name type="scientific">Acinetobacter nematophilus</name>
    <dbReference type="NCBI Taxonomy" id="2994642"/>
    <lineage>
        <taxon>Bacteria</taxon>
        <taxon>Pseudomonadati</taxon>
        <taxon>Pseudomonadota</taxon>
        <taxon>Gammaproteobacteria</taxon>
        <taxon>Moraxellales</taxon>
        <taxon>Moraxellaceae</taxon>
        <taxon>Acinetobacter</taxon>
    </lineage>
</organism>
<sequence>MSISKQILIFISIIGAFLLLSCYDRFITQQTGKEIKQSTFIESQD</sequence>
<evidence type="ECO:0000313" key="3">
    <source>
        <dbReference type="Proteomes" id="UP001146019"/>
    </source>
</evidence>
<proteinExistence type="predicted"/>
<dbReference type="RefSeq" id="WP_196076763.1">
    <property type="nucleotide sequence ID" value="NZ_JAPKMY010000017.1"/>
</dbReference>
<keyword evidence="3" id="KW-1185">Reference proteome</keyword>
<accession>A0A9X3IJ54</accession>
<gene>
    <name evidence="2" type="ORF">OSH00_19525</name>
</gene>
<reference evidence="2" key="1">
    <citation type="submission" date="2022-11" db="EMBL/GenBank/DDBJ databases">
        <title>Biodiversity and phylogenetic relationships of bacteria.</title>
        <authorList>
            <person name="Machado R.A.R."/>
            <person name="Bhat A."/>
            <person name="Loulou A."/>
            <person name="Kallel S."/>
        </authorList>
    </citation>
    <scope>NUCLEOTIDE SEQUENCE</scope>
    <source>
        <strain evidence="2">A-IN1</strain>
    </source>
</reference>
<keyword evidence="1" id="KW-0812">Transmembrane</keyword>
<keyword evidence="1" id="KW-1133">Transmembrane helix</keyword>
<name>A0A9X3IJ54_9GAMM</name>
<comment type="caution">
    <text evidence="2">The sequence shown here is derived from an EMBL/GenBank/DDBJ whole genome shotgun (WGS) entry which is preliminary data.</text>
</comment>
<dbReference type="PROSITE" id="PS51257">
    <property type="entry name" value="PROKAR_LIPOPROTEIN"/>
    <property type="match status" value="1"/>
</dbReference>
<keyword evidence="1" id="KW-0472">Membrane</keyword>
<dbReference type="Proteomes" id="UP001146019">
    <property type="component" value="Unassembled WGS sequence"/>
</dbReference>
<evidence type="ECO:0000256" key="1">
    <source>
        <dbReference type="SAM" id="Phobius"/>
    </source>
</evidence>
<protein>
    <recommendedName>
        <fullName evidence="4">Lipoprotein</fullName>
    </recommendedName>
</protein>
<dbReference type="EMBL" id="JAPKMY010000017">
    <property type="protein sequence ID" value="MCX5469911.1"/>
    <property type="molecule type" value="Genomic_DNA"/>
</dbReference>
<feature type="transmembrane region" description="Helical" evidence="1">
    <location>
        <begin position="6"/>
        <end position="23"/>
    </location>
</feature>
<evidence type="ECO:0008006" key="4">
    <source>
        <dbReference type="Google" id="ProtNLM"/>
    </source>
</evidence>